<evidence type="ECO:0000313" key="2">
    <source>
        <dbReference type="Proteomes" id="UP000482209"/>
    </source>
</evidence>
<evidence type="ECO:0000313" key="1">
    <source>
        <dbReference type="EMBL" id="MSS65040.1"/>
    </source>
</evidence>
<dbReference type="AlphaFoldDB" id="A0A6L5Y1J0"/>
<sequence length="62" mass="7552">MGNRRFRFRRYKSFPHQLRQQTSRLHLRNNPYPEFNSYPPDKTGIARIIWKAGEKKYEPTGN</sequence>
<dbReference type="RefSeq" id="WP_154520383.1">
    <property type="nucleotide sequence ID" value="NZ_VUMT01000057.1"/>
</dbReference>
<protein>
    <submittedName>
        <fullName evidence="1">Uncharacterized protein</fullName>
    </submittedName>
</protein>
<dbReference type="EMBL" id="VUMT01000057">
    <property type="protein sequence ID" value="MSS65040.1"/>
    <property type="molecule type" value="Genomic_DNA"/>
</dbReference>
<reference evidence="1 2" key="1">
    <citation type="submission" date="2019-08" db="EMBL/GenBank/DDBJ databases">
        <title>In-depth cultivation of the pig gut microbiome towards novel bacterial diversity and tailored functional studies.</title>
        <authorList>
            <person name="Wylensek D."/>
            <person name="Hitch T.C.A."/>
            <person name="Clavel T."/>
        </authorList>
    </citation>
    <scope>NUCLEOTIDE SEQUENCE [LARGE SCALE GENOMIC DNA]</scope>
    <source>
        <strain evidence="1 2">WCA-693-APC-MOT-I</strain>
    </source>
</reference>
<keyword evidence="2" id="KW-1185">Reference proteome</keyword>
<gene>
    <name evidence="1" type="ORF">FYJ58_14400</name>
</gene>
<dbReference type="Proteomes" id="UP000482209">
    <property type="component" value="Unassembled WGS sequence"/>
</dbReference>
<organism evidence="1 2">
    <name type="scientific">Velocimicrobium porci</name>
    <dbReference type="NCBI Taxonomy" id="2606634"/>
    <lineage>
        <taxon>Bacteria</taxon>
        <taxon>Bacillati</taxon>
        <taxon>Bacillota</taxon>
        <taxon>Clostridia</taxon>
        <taxon>Lachnospirales</taxon>
        <taxon>Lachnospiraceae</taxon>
        <taxon>Velocimicrobium</taxon>
    </lineage>
</organism>
<proteinExistence type="predicted"/>
<comment type="caution">
    <text evidence="1">The sequence shown here is derived from an EMBL/GenBank/DDBJ whole genome shotgun (WGS) entry which is preliminary data.</text>
</comment>
<name>A0A6L5Y1J0_9FIRM</name>
<accession>A0A6L5Y1J0</accession>